<name>A0A919PZD9_9ACTN</name>
<dbReference type="SUPFAM" id="SSF53335">
    <property type="entry name" value="S-adenosyl-L-methionine-dependent methyltransferases"/>
    <property type="match status" value="1"/>
</dbReference>
<keyword evidence="2" id="KW-1185">Reference proteome</keyword>
<dbReference type="PANTHER" id="PTHR43167:SF1">
    <property type="entry name" value="PUTATIVE (AFU_ORTHOLOGUE AFUA_6G01830)-RELATED"/>
    <property type="match status" value="1"/>
</dbReference>
<organism evidence="1 2">
    <name type="scientific">Dactylosporangium siamense</name>
    <dbReference type="NCBI Taxonomy" id="685454"/>
    <lineage>
        <taxon>Bacteria</taxon>
        <taxon>Bacillati</taxon>
        <taxon>Actinomycetota</taxon>
        <taxon>Actinomycetes</taxon>
        <taxon>Micromonosporales</taxon>
        <taxon>Micromonosporaceae</taxon>
        <taxon>Dactylosporangium</taxon>
    </lineage>
</organism>
<dbReference type="RefSeq" id="WP_203852977.1">
    <property type="nucleotide sequence ID" value="NZ_BAAAVW010000032.1"/>
</dbReference>
<evidence type="ECO:0008006" key="3">
    <source>
        <dbReference type="Google" id="ProtNLM"/>
    </source>
</evidence>
<dbReference type="Proteomes" id="UP000660611">
    <property type="component" value="Unassembled WGS sequence"/>
</dbReference>
<dbReference type="PANTHER" id="PTHR43167">
    <property type="entry name" value="PUTATIVE (AFU_ORTHOLOGUE AFUA_6G01830)-RELATED"/>
    <property type="match status" value="1"/>
</dbReference>
<dbReference type="AlphaFoldDB" id="A0A919PZD9"/>
<proteinExistence type="predicted"/>
<dbReference type="InterPro" id="IPR029063">
    <property type="entry name" value="SAM-dependent_MTases_sf"/>
</dbReference>
<dbReference type="CDD" id="cd02440">
    <property type="entry name" value="AdoMet_MTases"/>
    <property type="match status" value="1"/>
</dbReference>
<dbReference type="Pfam" id="PF13578">
    <property type="entry name" value="Methyltransf_24"/>
    <property type="match status" value="1"/>
</dbReference>
<dbReference type="EMBL" id="BONQ01000154">
    <property type="protein sequence ID" value="GIG51363.1"/>
    <property type="molecule type" value="Genomic_DNA"/>
</dbReference>
<protein>
    <recommendedName>
        <fullName evidence="3">O-methyltransferase</fullName>
    </recommendedName>
</protein>
<evidence type="ECO:0000313" key="1">
    <source>
        <dbReference type="EMBL" id="GIG51363.1"/>
    </source>
</evidence>
<gene>
    <name evidence="1" type="ORF">Dsi01nite_094040</name>
</gene>
<sequence>MNLVDAAYDRAGASDFPMSCERPVGQLLAALAAGVRPGGNILELGTGAGVGVAWLVSGLGERTDVTVTSIELDPERAAVAAKETWPSYVDLRVADALTFLATAAGAFDLIFADAQGGKSEGLDLTIAALRPRGILVVDDMRTVEDWPEEFKVRQDGVRRTLVEHPHLVSVELDHGSGMVLSTHR</sequence>
<dbReference type="Gene3D" id="3.40.50.150">
    <property type="entry name" value="Vaccinia Virus protein VP39"/>
    <property type="match status" value="1"/>
</dbReference>
<comment type="caution">
    <text evidence="1">The sequence shown here is derived from an EMBL/GenBank/DDBJ whole genome shotgun (WGS) entry which is preliminary data.</text>
</comment>
<evidence type="ECO:0000313" key="2">
    <source>
        <dbReference type="Proteomes" id="UP000660611"/>
    </source>
</evidence>
<accession>A0A919PZD9</accession>
<reference evidence="1" key="1">
    <citation type="submission" date="2021-01" db="EMBL/GenBank/DDBJ databases">
        <title>Whole genome shotgun sequence of Dactylosporangium siamense NBRC 106093.</title>
        <authorList>
            <person name="Komaki H."/>
            <person name="Tamura T."/>
        </authorList>
    </citation>
    <scope>NUCLEOTIDE SEQUENCE</scope>
    <source>
        <strain evidence="1">NBRC 106093</strain>
    </source>
</reference>